<dbReference type="GO" id="GO:0005829">
    <property type="term" value="C:cytosol"/>
    <property type="evidence" value="ECO:0007669"/>
    <property type="project" value="TreeGrafter"/>
</dbReference>
<dbReference type="NCBIfam" id="NF041359">
    <property type="entry name" value="GntG_guanitoxin"/>
    <property type="match status" value="1"/>
</dbReference>
<organism evidence="7">
    <name type="scientific">uncultured delta proteobacterium</name>
    <dbReference type="NCBI Taxonomy" id="34034"/>
    <lineage>
        <taxon>Bacteria</taxon>
        <taxon>Deltaproteobacteria</taxon>
        <taxon>environmental samples</taxon>
    </lineage>
</organism>
<evidence type="ECO:0000313" key="7">
    <source>
        <dbReference type="EMBL" id="SBW03717.1"/>
    </source>
</evidence>
<dbReference type="PANTHER" id="PTHR48097">
    <property type="entry name" value="L-THREONINE ALDOLASE-RELATED"/>
    <property type="match status" value="1"/>
</dbReference>
<protein>
    <submittedName>
        <fullName evidence="7">L-allo-threonine aldolase</fullName>
        <ecNumber evidence="7">4.1.2.49</ecNumber>
    </submittedName>
</protein>
<comment type="similarity">
    <text evidence="2">Belongs to the threonine aldolase family.</text>
</comment>
<dbReference type="GO" id="GO:0006567">
    <property type="term" value="P:L-threonine catabolic process"/>
    <property type="evidence" value="ECO:0007669"/>
    <property type="project" value="TreeGrafter"/>
</dbReference>
<dbReference type="GO" id="GO:0008732">
    <property type="term" value="F:L-allo-threonine aldolase activity"/>
    <property type="evidence" value="ECO:0007669"/>
    <property type="project" value="UniProtKB-EC"/>
</dbReference>
<dbReference type="Gene3D" id="3.90.1150.10">
    <property type="entry name" value="Aspartate Aminotransferase, domain 1"/>
    <property type="match status" value="1"/>
</dbReference>
<dbReference type="SUPFAM" id="SSF53383">
    <property type="entry name" value="PLP-dependent transferases"/>
    <property type="match status" value="1"/>
</dbReference>
<dbReference type="InterPro" id="IPR001597">
    <property type="entry name" value="ArAA_b-elim_lyase/Thr_aldolase"/>
</dbReference>
<dbReference type="Pfam" id="PF01212">
    <property type="entry name" value="Beta_elim_lyase"/>
    <property type="match status" value="1"/>
</dbReference>
<evidence type="ECO:0000256" key="1">
    <source>
        <dbReference type="ARBA" id="ARBA00001933"/>
    </source>
</evidence>
<name>A0A212JWD8_9DELT</name>
<evidence type="ECO:0000256" key="2">
    <source>
        <dbReference type="ARBA" id="ARBA00006966"/>
    </source>
</evidence>
<dbReference type="InterPro" id="IPR023603">
    <property type="entry name" value="Low_specificity_L-TA-like"/>
</dbReference>
<dbReference type="PIRSF" id="PIRSF017617">
    <property type="entry name" value="Thr_aldolase"/>
    <property type="match status" value="1"/>
</dbReference>
<dbReference type="EC" id="4.1.2.49" evidence="7"/>
<feature type="modified residue" description="N6-(pyridoxal phosphate)lysine" evidence="5">
    <location>
        <position position="200"/>
    </location>
</feature>
<keyword evidence="3" id="KW-0663">Pyridoxal phosphate</keyword>
<dbReference type="PANTHER" id="PTHR48097:SF9">
    <property type="entry name" value="L-THREONINE ALDOLASE"/>
    <property type="match status" value="1"/>
</dbReference>
<evidence type="ECO:0000259" key="6">
    <source>
        <dbReference type="Pfam" id="PF01212"/>
    </source>
</evidence>
<gene>
    <name evidence="7" type="primary">ltaA</name>
    <name evidence="7" type="ORF">KL86DPRO_20191</name>
</gene>
<dbReference type="FunFam" id="3.40.640.10:FF:000030">
    <property type="entry name" value="Low-specificity L-threonine aldolase"/>
    <property type="match status" value="1"/>
</dbReference>
<dbReference type="GO" id="GO:0006545">
    <property type="term" value="P:glycine biosynthetic process"/>
    <property type="evidence" value="ECO:0007669"/>
    <property type="project" value="TreeGrafter"/>
</dbReference>
<dbReference type="AlphaFoldDB" id="A0A212JWD8"/>
<evidence type="ECO:0000256" key="5">
    <source>
        <dbReference type="PIRSR" id="PIRSR017617-1"/>
    </source>
</evidence>
<reference evidence="7" key="1">
    <citation type="submission" date="2016-04" db="EMBL/GenBank/DDBJ databases">
        <authorList>
            <person name="Evans L.H."/>
            <person name="Alamgir A."/>
            <person name="Owens N."/>
            <person name="Weber N.D."/>
            <person name="Virtaneva K."/>
            <person name="Barbian K."/>
            <person name="Babar A."/>
            <person name="Rosenke K."/>
        </authorList>
    </citation>
    <scope>NUCLEOTIDE SEQUENCE</scope>
    <source>
        <strain evidence="7">86</strain>
    </source>
</reference>
<dbReference type="InterPro" id="IPR015422">
    <property type="entry name" value="PyrdxlP-dep_Trfase_small"/>
</dbReference>
<evidence type="ECO:0000256" key="3">
    <source>
        <dbReference type="ARBA" id="ARBA00022898"/>
    </source>
</evidence>
<comment type="cofactor">
    <cofactor evidence="1">
        <name>pyridoxal 5'-phosphate</name>
        <dbReference type="ChEBI" id="CHEBI:597326"/>
    </cofactor>
</comment>
<keyword evidence="4 7" id="KW-0456">Lyase</keyword>
<dbReference type="Gene3D" id="3.40.640.10">
    <property type="entry name" value="Type I PLP-dependent aspartate aminotransferase-like (Major domain)"/>
    <property type="match status" value="1"/>
</dbReference>
<dbReference type="EMBL" id="FLUQ01000002">
    <property type="protein sequence ID" value="SBW03717.1"/>
    <property type="molecule type" value="Genomic_DNA"/>
</dbReference>
<dbReference type="InterPro" id="IPR015424">
    <property type="entry name" value="PyrdxlP-dep_Trfase"/>
</dbReference>
<sequence>MNIIDLRSDTVTQPTDAMREAMSRAVVGDDVYGDDPTVNELQALAADMLGKEAALFVPTGTMGNQASIMAQTRPGDEIIAAAGSHIFINEGGGAARLSGVSCMTAHNPDGKLTADDVHRLRRDPGNAHYPRTTLVCLENALGNGDVVTLDEMKAVRAAADTYNLRVHLDGARIFNAATALGVSARAIADCVDTVSCCLSKGLCAPVGSLICGPKDFIAEAHRCRKVLGGGMRQAGVLAACGILALTEMTKRLGEDHDNARLLGKLLAGIPGVTVDQAKIRINMVFWEPKIEGFNNQAFGAFMLERGFKISSPYAGPFRLVTHNGVTRADVERFAALFKDYVRGL</sequence>
<dbReference type="InterPro" id="IPR015421">
    <property type="entry name" value="PyrdxlP-dep_Trfase_major"/>
</dbReference>
<evidence type="ECO:0000256" key="4">
    <source>
        <dbReference type="ARBA" id="ARBA00023239"/>
    </source>
</evidence>
<feature type="domain" description="Aromatic amino acid beta-eliminating lyase/threonine aldolase" evidence="6">
    <location>
        <begin position="5"/>
        <end position="285"/>
    </location>
</feature>
<dbReference type="CDD" id="cd06502">
    <property type="entry name" value="TA_like"/>
    <property type="match status" value="1"/>
</dbReference>
<proteinExistence type="inferred from homology"/>
<accession>A0A212JWD8</accession>